<accession>A0A6P3VTH2</accession>
<evidence type="ECO:0000256" key="1">
    <source>
        <dbReference type="ARBA" id="ARBA00010470"/>
    </source>
</evidence>
<feature type="compositionally biased region" description="Polar residues" evidence="7">
    <location>
        <begin position="237"/>
        <end position="253"/>
    </location>
</feature>
<keyword evidence="3 5" id="KW-0268">Exocytosis</keyword>
<keyword evidence="6" id="KW-0175">Coiled coil</keyword>
<feature type="domain" description="Exocyst complex component Sec8 middle helical bundle" evidence="9">
    <location>
        <begin position="266"/>
        <end position="499"/>
    </location>
</feature>
<evidence type="ECO:0000256" key="7">
    <source>
        <dbReference type="SAM" id="MobiDB-lite"/>
    </source>
</evidence>
<evidence type="ECO:0000256" key="3">
    <source>
        <dbReference type="ARBA" id="ARBA00022483"/>
    </source>
</evidence>
<dbReference type="GO" id="GO:0090522">
    <property type="term" value="P:vesicle tethering involved in exocytosis"/>
    <property type="evidence" value="ECO:0007669"/>
    <property type="project" value="UniProtKB-UniRule"/>
</dbReference>
<dbReference type="PANTHER" id="PTHR14146:SF0">
    <property type="entry name" value="EXOCYST COMPLEX COMPONENT 4"/>
    <property type="match status" value="1"/>
</dbReference>
<dbReference type="GO" id="GO:0006893">
    <property type="term" value="P:Golgi to plasma membrane transport"/>
    <property type="evidence" value="ECO:0007669"/>
    <property type="project" value="TreeGrafter"/>
</dbReference>
<dbReference type="GeneID" id="105897581"/>
<evidence type="ECO:0000259" key="9">
    <source>
        <dbReference type="Pfam" id="PF20652"/>
    </source>
</evidence>
<dbReference type="GO" id="GO:0006904">
    <property type="term" value="P:vesicle docking involved in exocytosis"/>
    <property type="evidence" value="ECO:0007669"/>
    <property type="project" value="InterPro"/>
</dbReference>
<evidence type="ECO:0000256" key="6">
    <source>
        <dbReference type="SAM" id="Coils"/>
    </source>
</evidence>
<feature type="coiled-coil region" evidence="6">
    <location>
        <begin position="35"/>
        <end position="62"/>
    </location>
</feature>
<evidence type="ECO:0000256" key="5">
    <source>
        <dbReference type="RuleBase" id="RU367079"/>
    </source>
</evidence>
<gene>
    <name evidence="11" type="primary">exoc4</name>
</gene>
<dbReference type="PANTHER" id="PTHR14146">
    <property type="entry name" value="EXOCYST COMPLEX COMPONENT 4"/>
    <property type="match status" value="1"/>
</dbReference>
<dbReference type="Pfam" id="PF20652">
    <property type="entry name" value="Sec8_C"/>
    <property type="match status" value="1"/>
</dbReference>
<dbReference type="AlphaFoldDB" id="A0A6P3VTH2"/>
<reference evidence="11" key="1">
    <citation type="submission" date="2025-08" db="UniProtKB">
        <authorList>
            <consortium name="RefSeq"/>
        </authorList>
    </citation>
    <scope>IDENTIFICATION</scope>
</reference>
<dbReference type="GO" id="GO:0045202">
    <property type="term" value="C:synapse"/>
    <property type="evidence" value="ECO:0007669"/>
    <property type="project" value="TreeGrafter"/>
</dbReference>
<dbReference type="GO" id="GO:0006612">
    <property type="term" value="P:protein targeting to membrane"/>
    <property type="evidence" value="ECO:0007669"/>
    <property type="project" value="UniProtKB-UniRule"/>
</dbReference>
<dbReference type="InterPro" id="IPR048630">
    <property type="entry name" value="Sec8_M"/>
</dbReference>
<keyword evidence="4 5" id="KW-0653">Protein transport</keyword>
<dbReference type="CTD" id="60412"/>
<feature type="region of interest" description="Disordered" evidence="7">
    <location>
        <begin position="237"/>
        <end position="258"/>
    </location>
</feature>
<dbReference type="RefSeq" id="XP_012679977.2">
    <property type="nucleotide sequence ID" value="XM_012824523.3"/>
</dbReference>
<dbReference type="OrthoDB" id="272977at2759"/>
<organism evidence="10 11">
    <name type="scientific">Clupea harengus</name>
    <name type="common">Atlantic herring</name>
    <dbReference type="NCBI Taxonomy" id="7950"/>
    <lineage>
        <taxon>Eukaryota</taxon>
        <taxon>Metazoa</taxon>
        <taxon>Chordata</taxon>
        <taxon>Craniata</taxon>
        <taxon>Vertebrata</taxon>
        <taxon>Euteleostomi</taxon>
        <taxon>Actinopterygii</taxon>
        <taxon>Neopterygii</taxon>
        <taxon>Teleostei</taxon>
        <taxon>Clupei</taxon>
        <taxon>Clupeiformes</taxon>
        <taxon>Clupeoidei</taxon>
        <taxon>Clupeidae</taxon>
        <taxon>Clupea</taxon>
    </lineage>
</organism>
<dbReference type="GO" id="GO:0000145">
    <property type="term" value="C:exocyst"/>
    <property type="evidence" value="ECO:0007669"/>
    <property type="project" value="UniProtKB-UniRule"/>
</dbReference>
<dbReference type="InterPro" id="IPR039682">
    <property type="entry name" value="Sec8/EXOC4"/>
</dbReference>
<feature type="domain" description="Exocyst complex component Sec8 N-terminal" evidence="8">
    <location>
        <begin position="41"/>
        <end position="141"/>
    </location>
</feature>
<comment type="function">
    <text evidence="5">Component of the exocyst complex involved in the docking of exocytic vesicles with fusion sites on the plasma membrane.</text>
</comment>
<proteinExistence type="inferred from homology"/>
<evidence type="ECO:0000313" key="10">
    <source>
        <dbReference type="Proteomes" id="UP000515152"/>
    </source>
</evidence>
<keyword evidence="2 5" id="KW-0813">Transport</keyword>
<dbReference type="GO" id="GO:0032584">
    <property type="term" value="C:growth cone membrane"/>
    <property type="evidence" value="ECO:0007669"/>
    <property type="project" value="TreeGrafter"/>
</dbReference>
<dbReference type="GO" id="GO:0007268">
    <property type="term" value="P:chemical synaptic transmission"/>
    <property type="evidence" value="ECO:0007669"/>
    <property type="project" value="TreeGrafter"/>
</dbReference>
<keyword evidence="10" id="KW-1185">Reference proteome</keyword>
<protein>
    <recommendedName>
        <fullName evidence="5">Exocyst complex component Sec8</fullName>
    </recommendedName>
</protein>
<dbReference type="Proteomes" id="UP000515152">
    <property type="component" value="Chromosome 16"/>
</dbReference>
<evidence type="ECO:0000256" key="2">
    <source>
        <dbReference type="ARBA" id="ARBA00022448"/>
    </source>
</evidence>
<comment type="similarity">
    <text evidence="1 5">Belongs to the SEC8 family.</text>
</comment>
<sequence>MATETGRYRSTVSKAKDPSSLLISVIRTLSSSDDVQDRETEKSRLEEAYEKCDRELDEKIVRHYTELTTAIRTYQSITERITISRNKIKQVKENLLSCKMLLHCKRDELRKLWIEGIEHKHVLDLLDEIENIKQVPQKLEAFMASKHYLHATDMLVSAVDSLEGPLLQVEGLSDLRLELHMRKLNIHLVLIDELHRHLYIKSTSRVGHKNKDKARTAGSATKDTSILDVSTLSTPRKLTDTSQFSTPGSSSMREQQDIREDLDVDPEENSAEFMGILIKALAKLKKIPEAVKAIMERLEPELKQILKRSTTQIADHAYQRGETLAQDNPPRLLLELLELLFDKFNAVAAAHSVVLGHLQHIVAASGGSQEGIKLYEQADVSAKIQTVLQVLLMDYLDVKNSRSAAEPSAQLSYTSAASDFGAFFAKKKPLRPKQSLFKFESSSHAISMSAYLREQRRELYSKSGELQGGADDNLIEGGETKFLCKPGARNITVIFQPLLRFIQEVEQNMGPGGQTKQCQLRTFLTYYINDLFLNQVRTEINKEIETVTKVADPLKILASADTMKLLGVQRPVLQSTVIVEKSIQDLMCLMQDLSAYSNQFLEMVCDKLKEYKEICNTAYRGIVQCEEKLTISASWSKDEDISRLLQSLPNWTSMTQPRQLRQKREDEEDFTRAAFAKESEVLTGNLGDKLIPQNEILRDVSDLKALANLQESMEWLAARLKGFFSSLPPASNVSPGSQDVQTSSENTRSREQILQTLADLSRGFQDIADRCLLALHLEVRVHCFHYLIPLAKQGNYAIVANVESMDYDPLVVKLNKDISAIEEVMGASLQQHKFQYIFEGLGHLISCILINGAQYFKRISESGIKKMCRNIFALQQNLTNITMSREADLDFARQYYEILYNTPDELLNLVVDQGVRYTELEYTNALSLLHRSQTGVGDLTVQNVRLQRLKELICEQAAIKQATKDKKITTV</sequence>
<dbReference type="GO" id="GO:0015031">
    <property type="term" value="P:protein transport"/>
    <property type="evidence" value="ECO:0007669"/>
    <property type="project" value="UniProtKB-KW"/>
</dbReference>
<name>A0A6P3VTH2_CLUHA</name>
<dbReference type="KEGG" id="char:105897581"/>
<evidence type="ECO:0000313" key="11">
    <source>
        <dbReference type="RefSeq" id="XP_012679977.2"/>
    </source>
</evidence>
<evidence type="ECO:0000256" key="4">
    <source>
        <dbReference type="ARBA" id="ARBA00022927"/>
    </source>
</evidence>
<evidence type="ECO:0000259" key="8">
    <source>
        <dbReference type="Pfam" id="PF04048"/>
    </source>
</evidence>
<dbReference type="Pfam" id="PF04048">
    <property type="entry name" value="Sec8_N"/>
    <property type="match status" value="1"/>
</dbReference>
<dbReference type="InterPro" id="IPR007191">
    <property type="entry name" value="Sec8_exocyst_N"/>
</dbReference>